<evidence type="ECO:0000313" key="3">
    <source>
        <dbReference type="Proteomes" id="UP000705994"/>
    </source>
</evidence>
<gene>
    <name evidence="2" type="ORF">KII88_02030</name>
    <name evidence="1" type="ORF">KIJ07_05155</name>
</gene>
<dbReference type="PANTHER" id="PTHR40658">
    <property type="match status" value="1"/>
</dbReference>
<accession>A0AB35FXP1</accession>
<dbReference type="RefSeq" id="WP_224145390.1">
    <property type="nucleotide sequence ID" value="NZ_JAHBFO010000020.1"/>
</dbReference>
<dbReference type="EMBL" id="JAHBFV010000006">
    <property type="protein sequence ID" value="MBZ6015320.1"/>
    <property type="molecule type" value="Genomic_DNA"/>
</dbReference>
<dbReference type="PANTHER" id="PTHR40658:SF3">
    <property type="entry name" value="CLBS_DFSB FAMILY FOUR-HELIX BUNDLE PROTEIN"/>
    <property type="match status" value="1"/>
</dbReference>
<dbReference type="Gene3D" id="1.20.120.450">
    <property type="entry name" value="dinb family like domain"/>
    <property type="match status" value="1"/>
</dbReference>
<comment type="caution">
    <text evidence="2">The sequence shown here is derived from an EMBL/GenBank/DDBJ whole genome shotgun (WGS) entry which is preliminary data.</text>
</comment>
<organism evidence="2 4">
    <name type="scientific">Leuconostoc gelidum subsp. gelidum</name>
    <dbReference type="NCBI Taxonomy" id="1607839"/>
    <lineage>
        <taxon>Bacteria</taxon>
        <taxon>Bacillati</taxon>
        <taxon>Bacillota</taxon>
        <taxon>Bacilli</taxon>
        <taxon>Lactobacillales</taxon>
        <taxon>Lactobacillaceae</taxon>
        <taxon>Leuconostoc</taxon>
        <taxon>Leuconostoc gelidum group</taxon>
    </lineage>
</organism>
<reference evidence="2 3" key="1">
    <citation type="submission" date="2021-05" db="EMBL/GenBank/DDBJ databases">
        <title>Pangenome of Leuconostoc gelidum warrants species status for Leuconostoc gelidum subsp. gasicomitatum.</title>
        <authorList>
            <person name="Johansson P."/>
            <person name="Sade E."/>
            <person name="Hultman J."/>
            <person name="Auvinen P."/>
            <person name="Bjorkroth J."/>
        </authorList>
    </citation>
    <scope>NUCLEOTIDE SEQUENCE</scope>
    <source>
        <strain evidence="1 3">AMKR21</strain>
        <strain evidence="2">C220d</strain>
    </source>
</reference>
<dbReference type="Pfam" id="PF08020">
    <property type="entry name" value="DUF1706"/>
    <property type="match status" value="1"/>
</dbReference>
<evidence type="ECO:0000313" key="1">
    <source>
        <dbReference type="EMBL" id="MBZ5999810.1"/>
    </source>
</evidence>
<evidence type="ECO:0000313" key="2">
    <source>
        <dbReference type="EMBL" id="MBZ6015320.1"/>
    </source>
</evidence>
<dbReference type="Proteomes" id="UP000705994">
    <property type="component" value="Unassembled WGS sequence"/>
</dbReference>
<name>A0AB35FXP1_LEUGE</name>
<dbReference type="AlphaFoldDB" id="A0AB35FXP1"/>
<keyword evidence="3" id="KW-1185">Reference proteome</keyword>
<dbReference type="Proteomes" id="UP000727071">
    <property type="component" value="Unassembled WGS sequence"/>
</dbReference>
<sequence>MQSYSNKEALIQAIEINYKKYIDEFINIPNELKNTRVDKVDRTPSENLSYQLGWITALLNWEKDEIAGKKVYVPAKGYKWNNLGGLYQSFYATYDTYTLSEQINLLNQKVTELCEWLSTLPDDILFEPNKRQWATTNAQWPVWKWVHINSVAPFKTFRTKIRQWKKSLTNLSEAD</sequence>
<evidence type="ECO:0000313" key="4">
    <source>
        <dbReference type="Proteomes" id="UP000727071"/>
    </source>
</evidence>
<dbReference type="InterPro" id="IPR012550">
    <property type="entry name" value="DUF1706"/>
</dbReference>
<dbReference type="InterPro" id="IPR034660">
    <property type="entry name" value="DinB/YfiT-like"/>
</dbReference>
<dbReference type="EMBL" id="JAHBFX010000005">
    <property type="protein sequence ID" value="MBZ5999810.1"/>
    <property type="molecule type" value="Genomic_DNA"/>
</dbReference>
<protein>
    <submittedName>
        <fullName evidence="2">ClbS/DfsB family four-helix bundle protein</fullName>
    </submittedName>
</protein>
<proteinExistence type="predicted"/>
<dbReference type="PIRSF" id="PIRSF031551">
    <property type="entry name" value="DUF1706"/>
    <property type="match status" value="1"/>
</dbReference>